<accession>A0A943A2D3</accession>
<dbReference type="EC" id="3.1.21.-" evidence="5"/>
<dbReference type="InterPro" id="IPR000055">
    <property type="entry name" value="Restrct_endonuc_typeI_TRD"/>
</dbReference>
<evidence type="ECO:0000256" key="1">
    <source>
        <dbReference type="ARBA" id="ARBA00010923"/>
    </source>
</evidence>
<comment type="similarity">
    <text evidence="1">Belongs to the type-I restriction system S methylase family.</text>
</comment>
<dbReference type="EMBL" id="JAGZMU010000001">
    <property type="protein sequence ID" value="MBS4892285.1"/>
    <property type="molecule type" value="Genomic_DNA"/>
</dbReference>
<dbReference type="GO" id="GO:0009307">
    <property type="term" value="P:DNA restriction-modification system"/>
    <property type="evidence" value="ECO:0007669"/>
    <property type="project" value="UniProtKB-KW"/>
</dbReference>
<organism evidence="5 6">
    <name type="scientific">Veillonella parvula</name>
    <name type="common">Staphylococcus parvulus</name>
    <dbReference type="NCBI Taxonomy" id="29466"/>
    <lineage>
        <taxon>Bacteria</taxon>
        <taxon>Bacillati</taxon>
        <taxon>Bacillota</taxon>
        <taxon>Negativicutes</taxon>
        <taxon>Veillonellales</taxon>
        <taxon>Veillonellaceae</taxon>
        <taxon>Veillonella</taxon>
    </lineage>
</organism>
<dbReference type="Pfam" id="PF01420">
    <property type="entry name" value="Methylase_S"/>
    <property type="match status" value="1"/>
</dbReference>
<feature type="domain" description="Type I restriction modification DNA specificity" evidence="4">
    <location>
        <begin position="3"/>
        <end position="160"/>
    </location>
</feature>
<protein>
    <submittedName>
        <fullName evidence="5">Restriction endonuclease subunit S</fullName>
        <ecNumber evidence="5">3.1.21.-</ecNumber>
    </submittedName>
</protein>
<evidence type="ECO:0000256" key="2">
    <source>
        <dbReference type="ARBA" id="ARBA00022747"/>
    </source>
</evidence>
<sequence>MYIKDIFHSNTGVSQYRLEESTSEDAVLYTLYGQNELYEDLTGVPGSMSDRKQIRTEYKGSTLKAGDLIFSTISGIATLVTSDHEGYLFTQNYVRMEPLNTPIDKKFMAYLINENSKIKRQFKQNLQGSQVVRYSLSLLKEIQLPKLPSIETQRIMGDIYFKQLRLRALKQRVADNTYRKAINMLQGVN</sequence>
<keyword evidence="2" id="KW-0680">Restriction system</keyword>
<dbReference type="AlphaFoldDB" id="A0A943A2D3"/>
<name>A0A943A2D3_VEIPA</name>
<keyword evidence="5" id="KW-0378">Hydrolase</keyword>
<keyword evidence="5" id="KW-0540">Nuclease</keyword>
<evidence type="ECO:0000313" key="6">
    <source>
        <dbReference type="Proteomes" id="UP000778864"/>
    </source>
</evidence>
<comment type="caution">
    <text evidence="5">The sequence shown here is derived from an EMBL/GenBank/DDBJ whole genome shotgun (WGS) entry which is preliminary data.</text>
</comment>
<keyword evidence="5" id="KW-0255">Endonuclease</keyword>
<dbReference type="Proteomes" id="UP000778864">
    <property type="component" value="Unassembled WGS sequence"/>
</dbReference>
<gene>
    <name evidence="5" type="ORF">KHZ90_00735</name>
</gene>
<dbReference type="GO" id="GO:0004519">
    <property type="term" value="F:endonuclease activity"/>
    <property type="evidence" value="ECO:0007669"/>
    <property type="project" value="UniProtKB-KW"/>
</dbReference>
<keyword evidence="3" id="KW-0238">DNA-binding</keyword>
<dbReference type="Gene3D" id="3.90.220.20">
    <property type="entry name" value="DNA methylase specificity domains"/>
    <property type="match status" value="1"/>
</dbReference>
<dbReference type="GO" id="GO:0016787">
    <property type="term" value="F:hydrolase activity"/>
    <property type="evidence" value="ECO:0007669"/>
    <property type="project" value="UniProtKB-KW"/>
</dbReference>
<evidence type="ECO:0000259" key="4">
    <source>
        <dbReference type="Pfam" id="PF01420"/>
    </source>
</evidence>
<reference evidence="5" key="1">
    <citation type="submission" date="2021-02" db="EMBL/GenBank/DDBJ databases">
        <title>Infant gut strain persistence is associated with maternal origin, phylogeny, and functional potential including surface adhesion and iron acquisition.</title>
        <authorList>
            <person name="Lou Y.C."/>
        </authorList>
    </citation>
    <scope>NUCLEOTIDE SEQUENCE</scope>
    <source>
        <strain evidence="5">L3_108_031G1_dasL3_108_031G1_concoct_20</strain>
    </source>
</reference>
<dbReference type="RefSeq" id="WP_278466432.1">
    <property type="nucleotide sequence ID" value="NZ_CP138632.1"/>
</dbReference>
<dbReference type="SUPFAM" id="SSF116734">
    <property type="entry name" value="DNA methylase specificity domain"/>
    <property type="match status" value="1"/>
</dbReference>
<evidence type="ECO:0000313" key="5">
    <source>
        <dbReference type="EMBL" id="MBS4892285.1"/>
    </source>
</evidence>
<proteinExistence type="inferred from homology"/>
<evidence type="ECO:0000256" key="3">
    <source>
        <dbReference type="ARBA" id="ARBA00023125"/>
    </source>
</evidence>
<dbReference type="InterPro" id="IPR044946">
    <property type="entry name" value="Restrct_endonuc_typeI_TRD_sf"/>
</dbReference>
<dbReference type="GO" id="GO:0003677">
    <property type="term" value="F:DNA binding"/>
    <property type="evidence" value="ECO:0007669"/>
    <property type="project" value="UniProtKB-KW"/>
</dbReference>